<dbReference type="InterPro" id="IPR036164">
    <property type="entry name" value="bL21-like_sf"/>
</dbReference>
<gene>
    <name evidence="4 6" type="primary">rplU</name>
    <name evidence="6" type="ORF">EDM02_01190</name>
</gene>
<dbReference type="PANTHER" id="PTHR21349:SF0">
    <property type="entry name" value="LARGE RIBOSOMAL SUBUNIT PROTEIN BL21M"/>
    <property type="match status" value="1"/>
</dbReference>
<accession>A0A3N2QDD3</accession>
<proteinExistence type="inferred from homology"/>
<evidence type="ECO:0000256" key="1">
    <source>
        <dbReference type="ARBA" id="ARBA00008563"/>
    </source>
</evidence>
<comment type="caution">
    <text evidence="6">The sequence shown here is derived from an EMBL/GenBank/DDBJ whole genome shotgun (WGS) entry which is preliminary data.</text>
</comment>
<organism evidence="6 7">
    <name type="scientific">Candidatus Cardinium hertigii</name>
    <dbReference type="NCBI Taxonomy" id="247481"/>
    <lineage>
        <taxon>Bacteria</taxon>
        <taxon>Pseudomonadati</taxon>
        <taxon>Bacteroidota</taxon>
        <taxon>Cytophagia</taxon>
        <taxon>Cytophagales</taxon>
        <taxon>Amoebophilaceae</taxon>
        <taxon>Candidatus Cardinium</taxon>
    </lineage>
</organism>
<dbReference type="GO" id="GO:0005840">
    <property type="term" value="C:ribosome"/>
    <property type="evidence" value="ECO:0007669"/>
    <property type="project" value="UniProtKB-KW"/>
</dbReference>
<sequence length="104" mass="11656">MYAIVKIAGKQFKVAKAQRLYTPKLQNAVGDFFTLDKVLFLDDGHGTVAVGAPTLDGVVVRAQVLAHTKGDKVIVFKKKRRNGYKVKRGHRQDHTRIVIEDIIK</sequence>
<dbReference type="GO" id="GO:0019843">
    <property type="term" value="F:rRNA binding"/>
    <property type="evidence" value="ECO:0007669"/>
    <property type="project" value="UniProtKB-UniRule"/>
</dbReference>
<evidence type="ECO:0000313" key="6">
    <source>
        <dbReference type="EMBL" id="ROT47642.1"/>
    </source>
</evidence>
<keyword evidence="4 5" id="KW-0694">RNA-binding</keyword>
<comment type="subunit">
    <text evidence="4">Part of the 50S ribosomal subunit. Contacts protein L20.</text>
</comment>
<dbReference type="Pfam" id="PF00829">
    <property type="entry name" value="Ribosomal_L21p"/>
    <property type="match status" value="1"/>
</dbReference>
<dbReference type="GO" id="GO:0005737">
    <property type="term" value="C:cytoplasm"/>
    <property type="evidence" value="ECO:0007669"/>
    <property type="project" value="UniProtKB-ARBA"/>
</dbReference>
<dbReference type="HAMAP" id="MF_01363">
    <property type="entry name" value="Ribosomal_bL21"/>
    <property type="match status" value="1"/>
</dbReference>
<keyword evidence="2 4" id="KW-0689">Ribosomal protein</keyword>
<dbReference type="GO" id="GO:0003735">
    <property type="term" value="F:structural constituent of ribosome"/>
    <property type="evidence" value="ECO:0007669"/>
    <property type="project" value="InterPro"/>
</dbReference>
<dbReference type="GO" id="GO:0006412">
    <property type="term" value="P:translation"/>
    <property type="evidence" value="ECO:0007669"/>
    <property type="project" value="UniProtKB-UniRule"/>
</dbReference>
<dbReference type="GO" id="GO:1990904">
    <property type="term" value="C:ribonucleoprotein complex"/>
    <property type="evidence" value="ECO:0007669"/>
    <property type="project" value="UniProtKB-KW"/>
</dbReference>
<dbReference type="RefSeq" id="WP_123662464.1">
    <property type="nucleotide sequence ID" value="NZ_RARA01000018.1"/>
</dbReference>
<dbReference type="OrthoDB" id="9813334at2"/>
<evidence type="ECO:0000313" key="7">
    <source>
        <dbReference type="Proteomes" id="UP000270927"/>
    </source>
</evidence>
<evidence type="ECO:0000256" key="2">
    <source>
        <dbReference type="ARBA" id="ARBA00022980"/>
    </source>
</evidence>
<dbReference type="NCBIfam" id="TIGR00061">
    <property type="entry name" value="L21"/>
    <property type="match status" value="1"/>
</dbReference>
<comment type="function">
    <text evidence="4 5">This protein binds to 23S rRNA in the presence of protein L20.</text>
</comment>
<dbReference type="InterPro" id="IPR001787">
    <property type="entry name" value="Ribosomal_bL21"/>
</dbReference>
<evidence type="ECO:0000256" key="5">
    <source>
        <dbReference type="RuleBase" id="RU000562"/>
    </source>
</evidence>
<dbReference type="Proteomes" id="UP000270927">
    <property type="component" value="Unassembled WGS sequence"/>
</dbReference>
<evidence type="ECO:0000256" key="4">
    <source>
        <dbReference type="HAMAP-Rule" id="MF_01363"/>
    </source>
</evidence>
<keyword evidence="7" id="KW-1185">Reference proteome</keyword>
<name>A0A3N2QDD3_9BACT</name>
<dbReference type="SUPFAM" id="SSF141091">
    <property type="entry name" value="L21p-like"/>
    <property type="match status" value="1"/>
</dbReference>
<dbReference type="PANTHER" id="PTHR21349">
    <property type="entry name" value="50S RIBOSOMAL PROTEIN L21"/>
    <property type="match status" value="1"/>
</dbReference>
<evidence type="ECO:0000256" key="3">
    <source>
        <dbReference type="ARBA" id="ARBA00023274"/>
    </source>
</evidence>
<keyword evidence="4 5" id="KW-0699">rRNA-binding</keyword>
<comment type="similarity">
    <text evidence="1 4 5">Belongs to the bacterial ribosomal protein bL21 family.</text>
</comment>
<reference evidence="6 7" key="1">
    <citation type="submission" date="2018-09" db="EMBL/GenBank/DDBJ databases">
        <title>Comparative Genomics of Wolbachia-Cardinium Dual Endosymbiosis in a Plant-Parasitic Nematode.</title>
        <authorList>
            <person name="Brown A.M.V."/>
            <person name="Wasala S.K."/>
            <person name="Howe D.K."/>
            <person name="Peetz A.B."/>
            <person name="Zasada I.A."/>
            <person name="Denver D.R."/>
        </authorList>
    </citation>
    <scope>NUCLEOTIDE SEQUENCE [LARGE SCALE GENOMIC DNA]</scope>
    <source>
        <strain evidence="6 7">Pp_1</strain>
    </source>
</reference>
<keyword evidence="3 4" id="KW-0687">Ribonucleoprotein</keyword>
<dbReference type="InterPro" id="IPR028909">
    <property type="entry name" value="bL21-like"/>
</dbReference>
<protein>
    <recommendedName>
        <fullName evidence="4">Large ribosomal subunit protein bL21</fullName>
    </recommendedName>
</protein>
<dbReference type="AlphaFoldDB" id="A0A3N2QDD3"/>
<dbReference type="EMBL" id="RARA01000018">
    <property type="protein sequence ID" value="ROT47642.1"/>
    <property type="molecule type" value="Genomic_DNA"/>
</dbReference>